<feature type="domain" description="Aminotransferase-like plant mobile" evidence="2">
    <location>
        <begin position="135"/>
        <end position="378"/>
    </location>
</feature>
<feature type="compositionally biased region" description="Low complexity" evidence="1">
    <location>
        <begin position="554"/>
        <end position="564"/>
    </location>
</feature>
<dbReference type="InterPro" id="IPR044824">
    <property type="entry name" value="MAIN-like"/>
</dbReference>
<dbReference type="PANTHER" id="PTHR46033:SF8">
    <property type="entry name" value="PROTEIN MAINTENANCE OF MERISTEMS-LIKE"/>
    <property type="match status" value="1"/>
</dbReference>
<dbReference type="EMBL" id="JAUJYO010000001">
    <property type="protein sequence ID" value="KAK1325314.1"/>
    <property type="molecule type" value="Genomic_DNA"/>
</dbReference>
<reference evidence="3" key="2">
    <citation type="submission" date="2023-06" db="EMBL/GenBank/DDBJ databases">
        <authorList>
            <person name="Ma L."/>
            <person name="Liu K.-W."/>
            <person name="Li Z."/>
            <person name="Hsiao Y.-Y."/>
            <person name="Qi Y."/>
            <person name="Fu T."/>
            <person name="Tang G."/>
            <person name="Zhang D."/>
            <person name="Sun W.-H."/>
            <person name="Liu D.-K."/>
            <person name="Li Y."/>
            <person name="Chen G.-Z."/>
            <person name="Liu X.-D."/>
            <person name="Liao X.-Y."/>
            <person name="Jiang Y.-T."/>
            <person name="Yu X."/>
            <person name="Hao Y."/>
            <person name="Huang J."/>
            <person name="Zhao X.-W."/>
            <person name="Ke S."/>
            <person name="Chen Y.-Y."/>
            <person name="Wu W.-L."/>
            <person name="Hsu J.-L."/>
            <person name="Lin Y.-F."/>
            <person name="Huang M.-D."/>
            <person name="Li C.-Y."/>
            <person name="Huang L."/>
            <person name="Wang Z.-W."/>
            <person name="Zhao X."/>
            <person name="Zhong W.-Y."/>
            <person name="Peng D.-H."/>
            <person name="Ahmad S."/>
            <person name="Lan S."/>
            <person name="Zhang J.-S."/>
            <person name="Tsai W.-C."/>
            <person name="Van De Peer Y."/>
            <person name="Liu Z.-J."/>
        </authorList>
    </citation>
    <scope>NUCLEOTIDE SEQUENCE</scope>
    <source>
        <strain evidence="3">CP</strain>
        <tissue evidence="3">Leaves</tissue>
    </source>
</reference>
<dbReference type="Proteomes" id="UP001180020">
    <property type="component" value="Unassembled WGS sequence"/>
</dbReference>
<reference evidence="3" key="1">
    <citation type="journal article" date="2023" name="Nat. Commun.">
        <title>Diploid and tetraploid genomes of Acorus and the evolution of monocots.</title>
        <authorList>
            <person name="Ma L."/>
            <person name="Liu K.W."/>
            <person name="Li Z."/>
            <person name="Hsiao Y.Y."/>
            <person name="Qi Y."/>
            <person name="Fu T."/>
            <person name="Tang G.D."/>
            <person name="Zhang D."/>
            <person name="Sun W.H."/>
            <person name="Liu D.K."/>
            <person name="Li Y."/>
            <person name="Chen G.Z."/>
            <person name="Liu X.D."/>
            <person name="Liao X.Y."/>
            <person name="Jiang Y.T."/>
            <person name="Yu X."/>
            <person name="Hao Y."/>
            <person name="Huang J."/>
            <person name="Zhao X.W."/>
            <person name="Ke S."/>
            <person name="Chen Y.Y."/>
            <person name="Wu W.L."/>
            <person name="Hsu J.L."/>
            <person name="Lin Y.F."/>
            <person name="Huang M.D."/>
            <person name="Li C.Y."/>
            <person name="Huang L."/>
            <person name="Wang Z.W."/>
            <person name="Zhao X."/>
            <person name="Zhong W.Y."/>
            <person name="Peng D.H."/>
            <person name="Ahmad S."/>
            <person name="Lan S."/>
            <person name="Zhang J.S."/>
            <person name="Tsai W.C."/>
            <person name="Van de Peer Y."/>
            <person name="Liu Z.J."/>
        </authorList>
    </citation>
    <scope>NUCLEOTIDE SEQUENCE</scope>
    <source>
        <strain evidence="3">CP</strain>
    </source>
</reference>
<proteinExistence type="predicted"/>
<keyword evidence="4" id="KW-1185">Reference proteome</keyword>
<feature type="region of interest" description="Disordered" evidence="1">
    <location>
        <begin position="1"/>
        <end position="60"/>
    </location>
</feature>
<evidence type="ECO:0000313" key="4">
    <source>
        <dbReference type="Proteomes" id="UP001180020"/>
    </source>
</evidence>
<feature type="compositionally biased region" description="Polar residues" evidence="1">
    <location>
        <begin position="1"/>
        <end position="10"/>
    </location>
</feature>
<dbReference type="GO" id="GO:0010073">
    <property type="term" value="P:meristem maintenance"/>
    <property type="evidence" value="ECO:0007669"/>
    <property type="project" value="InterPro"/>
</dbReference>
<comment type="caution">
    <text evidence="3">The sequence shown here is derived from an EMBL/GenBank/DDBJ whole genome shotgun (WGS) entry which is preliminary data.</text>
</comment>
<evidence type="ECO:0000313" key="3">
    <source>
        <dbReference type="EMBL" id="KAK1325314.1"/>
    </source>
</evidence>
<gene>
    <name evidence="3" type="ORF">QJS10_CPA01g01878</name>
</gene>
<evidence type="ECO:0000256" key="1">
    <source>
        <dbReference type="SAM" id="MobiDB-lite"/>
    </source>
</evidence>
<dbReference type="PANTHER" id="PTHR46033">
    <property type="entry name" value="PROTEIN MAIN-LIKE 2"/>
    <property type="match status" value="1"/>
</dbReference>
<sequence>MMKFKGSQSEEPFPKTDVPSLKRLNRSKNSLEETSDLEDADGSPLPSLREHQHRMPRLLQTPNKGIRRCKECFTTPLTDLGTLRILDLPPQRLWMFVSGMDPSLMIYYIFSHPIGVIKVLRGSVIPDVEMDEVIMQQYARAYLLFVLGCTIFADGTGNKIHGCWLYLLSDFDEAGRYSWGSAALAHLYRALYRGSVLGQRTSAGSAGFFALLQLWSWERLHVGRPTLQEEDFVLGDRPLGARWNIFQRFDENTRVLMWYRAQLDYQDQSQVVWQPYVGKYESLPPVCRDHHMMWLARVPLICFDIVEMHLPDRVARQFGWHQDIPADVEDIDRVNRRGRQDVNWMDFHQSYIERWDQHDEHIHQFPRIRNSRGYMEWYWERTVRHITPPPPPRRPPGYIAQVPVTIAHDINEVLARGAVLYPDSSEAGRIAAVTRDLAEAMVEDREQSHDQSSYVASMYDRIYDDVSGADFSESEPMFTFEELFSDLVHLEQDVHDQSHQPDDIPQHIPHVPHRSSMSTRPLQTYVRGPRRLFGISGVARRSDEFTTPAQPMIPSSQPTDAPSSSAPPAPRKTKLNVWKKVFG</sequence>
<name>A0AAV9FKL9_ACOCL</name>
<dbReference type="AlphaFoldDB" id="A0AAV9FKL9"/>
<feature type="region of interest" description="Disordered" evidence="1">
    <location>
        <begin position="545"/>
        <end position="583"/>
    </location>
</feature>
<dbReference type="InterPro" id="IPR019557">
    <property type="entry name" value="AminoTfrase-like_pln_mobile"/>
</dbReference>
<evidence type="ECO:0000259" key="2">
    <source>
        <dbReference type="Pfam" id="PF10536"/>
    </source>
</evidence>
<accession>A0AAV9FKL9</accession>
<organism evidence="3 4">
    <name type="scientific">Acorus calamus</name>
    <name type="common">Sweet flag</name>
    <dbReference type="NCBI Taxonomy" id="4465"/>
    <lineage>
        <taxon>Eukaryota</taxon>
        <taxon>Viridiplantae</taxon>
        <taxon>Streptophyta</taxon>
        <taxon>Embryophyta</taxon>
        <taxon>Tracheophyta</taxon>
        <taxon>Spermatophyta</taxon>
        <taxon>Magnoliopsida</taxon>
        <taxon>Liliopsida</taxon>
        <taxon>Acoraceae</taxon>
        <taxon>Acorus</taxon>
    </lineage>
</organism>
<protein>
    <recommendedName>
        <fullName evidence="2">Aminotransferase-like plant mobile domain-containing protein</fullName>
    </recommendedName>
</protein>
<dbReference type="Pfam" id="PF10536">
    <property type="entry name" value="PMD"/>
    <property type="match status" value="1"/>
</dbReference>